<organism evidence="6 7">
    <name type="scientific">Mycoplasma yeatsii</name>
    <dbReference type="NCBI Taxonomy" id="51365"/>
    <lineage>
        <taxon>Bacteria</taxon>
        <taxon>Bacillati</taxon>
        <taxon>Mycoplasmatota</taxon>
        <taxon>Mollicutes</taxon>
        <taxon>Mycoplasmataceae</taxon>
        <taxon>Mycoplasma</taxon>
    </lineage>
</organism>
<reference evidence="6" key="1">
    <citation type="submission" date="2023-07" db="EMBL/GenBank/DDBJ databases">
        <title>Genomic Encyclopedia of Type Strains, Phase IV (KMG-IV): sequencing the most valuable type-strain genomes for metagenomic binning, comparative biology and taxonomic classification.</title>
        <authorList>
            <person name="Goeker M."/>
        </authorList>
    </citation>
    <scope>NUCLEOTIDE SEQUENCE [LARGE SCALE GENOMIC DNA]</scope>
    <source>
        <strain evidence="6">DSM 22019</strain>
    </source>
</reference>
<evidence type="ECO:0000256" key="3">
    <source>
        <dbReference type="ARBA" id="ARBA00023274"/>
    </source>
</evidence>
<comment type="function">
    <text evidence="5">Forms part of the ribosomal stalk, playing a central role in the interaction of the ribosome with GTP-bound translation factors.</text>
</comment>
<comment type="similarity">
    <text evidence="1 5">Belongs to the universal ribosomal protein uL10 family.</text>
</comment>
<dbReference type="InterPro" id="IPR001790">
    <property type="entry name" value="Ribosomal_uL10"/>
</dbReference>
<dbReference type="Pfam" id="PF00466">
    <property type="entry name" value="Ribosomal_L10"/>
    <property type="match status" value="1"/>
</dbReference>
<keyword evidence="5" id="KW-0699">rRNA-binding</keyword>
<evidence type="ECO:0000256" key="5">
    <source>
        <dbReference type="HAMAP-Rule" id="MF_00362"/>
    </source>
</evidence>
<dbReference type="PANTHER" id="PTHR11560">
    <property type="entry name" value="39S RIBOSOMAL PROTEIN L10, MITOCHONDRIAL"/>
    <property type="match status" value="1"/>
</dbReference>
<comment type="caution">
    <text evidence="6">The sequence shown here is derived from an EMBL/GenBank/DDBJ whole genome shotgun (WGS) entry which is preliminary data.</text>
</comment>
<evidence type="ECO:0000313" key="6">
    <source>
        <dbReference type="EMBL" id="MDQ0567995.1"/>
    </source>
</evidence>
<dbReference type="NCBIfam" id="NF000955">
    <property type="entry name" value="PRK00099.1-1"/>
    <property type="match status" value="1"/>
</dbReference>
<dbReference type="EMBL" id="JAUSWP010000006">
    <property type="protein sequence ID" value="MDQ0567995.1"/>
    <property type="molecule type" value="Genomic_DNA"/>
</dbReference>
<dbReference type="InterPro" id="IPR022973">
    <property type="entry name" value="Ribosomal_uL10_bac"/>
</dbReference>
<keyword evidence="7" id="KW-1185">Reference proteome</keyword>
<dbReference type="Gene3D" id="3.30.70.1730">
    <property type="match status" value="1"/>
</dbReference>
<keyword evidence="5" id="KW-0694">RNA-binding</keyword>
<dbReference type="InterPro" id="IPR043141">
    <property type="entry name" value="Ribosomal_uL10-like_sf"/>
</dbReference>
<dbReference type="SUPFAM" id="SSF160369">
    <property type="entry name" value="Ribosomal protein L10-like"/>
    <property type="match status" value="1"/>
</dbReference>
<comment type="subunit">
    <text evidence="5">Part of the ribosomal stalk of the 50S ribosomal subunit. The N-terminus interacts with L11 and the large rRNA to form the base of the stalk. The C-terminus forms an elongated spine to which L12 dimers bind in a sequential fashion forming a multimeric L10(L12)X complex.</text>
</comment>
<dbReference type="InterPro" id="IPR047865">
    <property type="entry name" value="Ribosomal_uL10_bac_type"/>
</dbReference>
<keyword evidence="3 5" id="KW-0687">Ribonucleoprotein</keyword>
<protein>
    <recommendedName>
        <fullName evidence="4 5">Large ribosomal subunit protein uL10</fullName>
    </recommendedName>
</protein>
<dbReference type="Proteomes" id="UP001236620">
    <property type="component" value="Unassembled WGS sequence"/>
</dbReference>
<sequence length="166" mass="18313">MSNSRPNHAKKAEIVSEIVSKIQNAQGVAVAEYKYLTVADMTELRLEALKQNIDVKVYKDSLVRRAVEELGLTDLSPFLTQQNVFIFSNEDSISAAKLVAKFAKKNENLKLKAGIYEGKVVDTVGINEVASLPSKEELYSMFASSLLYPLRKVMAAINAVAETKSN</sequence>
<evidence type="ECO:0000256" key="2">
    <source>
        <dbReference type="ARBA" id="ARBA00022980"/>
    </source>
</evidence>
<evidence type="ECO:0000313" key="7">
    <source>
        <dbReference type="Proteomes" id="UP001236620"/>
    </source>
</evidence>
<name>A0ABU0NEX6_9MOLU</name>
<gene>
    <name evidence="5" type="primary">rplJ</name>
    <name evidence="6" type="ORF">J2Z63_000643</name>
</gene>
<dbReference type="GO" id="GO:0005840">
    <property type="term" value="C:ribosome"/>
    <property type="evidence" value="ECO:0007669"/>
    <property type="project" value="UniProtKB-KW"/>
</dbReference>
<evidence type="ECO:0000256" key="4">
    <source>
        <dbReference type="ARBA" id="ARBA00035202"/>
    </source>
</evidence>
<evidence type="ECO:0000256" key="1">
    <source>
        <dbReference type="ARBA" id="ARBA00008889"/>
    </source>
</evidence>
<dbReference type="CDD" id="cd05797">
    <property type="entry name" value="Ribosomal_L10"/>
    <property type="match status" value="1"/>
</dbReference>
<accession>A0ABU0NEX6</accession>
<proteinExistence type="inferred from homology"/>
<keyword evidence="2 5" id="KW-0689">Ribosomal protein</keyword>
<dbReference type="HAMAP" id="MF_00362">
    <property type="entry name" value="Ribosomal_uL10"/>
    <property type="match status" value="1"/>
</dbReference>
<dbReference type="RefSeq" id="WP_307445238.1">
    <property type="nucleotide sequence ID" value="NZ_JAUSWP010000006.1"/>
</dbReference>